<comment type="subcellular location">
    <subcellularLocation>
        <location evidence="1">Cytoplasm</location>
    </subcellularLocation>
</comment>
<keyword evidence="7" id="KW-0902">Two-component regulatory system</keyword>
<evidence type="ECO:0000256" key="4">
    <source>
        <dbReference type="ARBA" id="ARBA00022490"/>
    </source>
</evidence>
<keyword evidence="5" id="KW-0597">Phosphoprotein</keyword>
<protein>
    <recommendedName>
        <fullName evidence="2">Phosphate regulon transcriptional regulatory protein PhoB</fullName>
    </recommendedName>
</protein>
<dbReference type="EMBL" id="UOFT01000056">
    <property type="protein sequence ID" value="VAW97325.1"/>
    <property type="molecule type" value="Genomic_DNA"/>
</dbReference>
<dbReference type="Pfam" id="PF00486">
    <property type="entry name" value="Trans_reg_C"/>
    <property type="match status" value="1"/>
</dbReference>
<dbReference type="InterPro" id="IPR001867">
    <property type="entry name" value="OmpR/PhoB-type_DNA-bd"/>
</dbReference>
<evidence type="ECO:0000259" key="13">
    <source>
        <dbReference type="PROSITE" id="PS50110"/>
    </source>
</evidence>
<dbReference type="Gene3D" id="3.40.50.2300">
    <property type="match status" value="1"/>
</dbReference>
<evidence type="ECO:0000313" key="15">
    <source>
        <dbReference type="EMBL" id="VAW97325.1"/>
    </source>
</evidence>
<dbReference type="InterPro" id="IPR039420">
    <property type="entry name" value="WalR-like"/>
</dbReference>
<dbReference type="SMART" id="SM00862">
    <property type="entry name" value="Trans_reg_C"/>
    <property type="match status" value="1"/>
</dbReference>
<evidence type="ECO:0000256" key="12">
    <source>
        <dbReference type="ARBA" id="ARBA00024735"/>
    </source>
</evidence>
<keyword evidence="4" id="KW-0963">Cytoplasm</keyword>
<reference evidence="15" key="1">
    <citation type="submission" date="2018-06" db="EMBL/GenBank/DDBJ databases">
        <authorList>
            <person name="Zhirakovskaya E."/>
        </authorList>
    </citation>
    <scope>NUCLEOTIDE SEQUENCE</scope>
</reference>
<evidence type="ECO:0000256" key="5">
    <source>
        <dbReference type="ARBA" id="ARBA00022553"/>
    </source>
</evidence>
<organism evidence="15">
    <name type="scientific">hydrothermal vent metagenome</name>
    <dbReference type="NCBI Taxonomy" id="652676"/>
    <lineage>
        <taxon>unclassified sequences</taxon>
        <taxon>metagenomes</taxon>
        <taxon>ecological metagenomes</taxon>
    </lineage>
</organism>
<comment type="function">
    <text evidence="12">This protein is a positive regulator for the phosphate regulon. Transcription of this operon is positively regulated by PhoB and PhoR when phosphate is limited.</text>
</comment>
<dbReference type="Pfam" id="PF00072">
    <property type="entry name" value="Response_reg"/>
    <property type="match status" value="1"/>
</dbReference>
<evidence type="ECO:0000256" key="8">
    <source>
        <dbReference type="ARBA" id="ARBA00023015"/>
    </source>
</evidence>
<evidence type="ECO:0000256" key="1">
    <source>
        <dbReference type="ARBA" id="ARBA00004496"/>
    </source>
</evidence>
<evidence type="ECO:0000259" key="14">
    <source>
        <dbReference type="PROSITE" id="PS51755"/>
    </source>
</evidence>
<dbReference type="SMART" id="SM00448">
    <property type="entry name" value="REC"/>
    <property type="match status" value="1"/>
</dbReference>
<dbReference type="PANTHER" id="PTHR48111:SF40">
    <property type="entry name" value="PHOSPHATE REGULON TRANSCRIPTIONAL REGULATORY PROTEIN PHOB"/>
    <property type="match status" value="1"/>
</dbReference>
<dbReference type="SUPFAM" id="SSF52172">
    <property type="entry name" value="CheY-like"/>
    <property type="match status" value="1"/>
</dbReference>
<dbReference type="InterPro" id="IPR001789">
    <property type="entry name" value="Sig_transdc_resp-reg_receiver"/>
</dbReference>
<evidence type="ECO:0000256" key="10">
    <source>
        <dbReference type="ARBA" id="ARBA00023159"/>
    </source>
</evidence>
<dbReference type="GO" id="GO:0032993">
    <property type="term" value="C:protein-DNA complex"/>
    <property type="evidence" value="ECO:0007669"/>
    <property type="project" value="TreeGrafter"/>
</dbReference>
<dbReference type="PROSITE" id="PS50110">
    <property type="entry name" value="RESPONSE_REGULATORY"/>
    <property type="match status" value="1"/>
</dbReference>
<keyword evidence="10" id="KW-0010">Activator</keyword>
<dbReference type="FunFam" id="3.40.50.2300:FF:000001">
    <property type="entry name" value="DNA-binding response regulator PhoB"/>
    <property type="match status" value="1"/>
</dbReference>
<feature type="domain" description="Response regulatory" evidence="13">
    <location>
        <begin position="8"/>
        <end position="123"/>
    </location>
</feature>
<dbReference type="InterPro" id="IPR036388">
    <property type="entry name" value="WH-like_DNA-bd_sf"/>
</dbReference>
<dbReference type="CDD" id="cd00383">
    <property type="entry name" value="trans_reg_C"/>
    <property type="match status" value="1"/>
</dbReference>
<name>A0A3B0ZUU9_9ZZZZ</name>
<evidence type="ECO:0000256" key="2">
    <source>
        <dbReference type="ARBA" id="ARBA00013332"/>
    </source>
</evidence>
<dbReference type="GO" id="GO:0000976">
    <property type="term" value="F:transcription cis-regulatory region binding"/>
    <property type="evidence" value="ECO:0007669"/>
    <property type="project" value="TreeGrafter"/>
</dbReference>
<dbReference type="PANTHER" id="PTHR48111">
    <property type="entry name" value="REGULATOR OF RPOS"/>
    <property type="match status" value="1"/>
</dbReference>
<gene>
    <name evidence="15" type="ORF">MNBD_GAMMA23-1821</name>
</gene>
<keyword evidence="11" id="KW-0804">Transcription</keyword>
<dbReference type="InterPro" id="IPR011879">
    <property type="entry name" value="Sig_transdc_resp-reg_PhoB"/>
</dbReference>
<evidence type="ECO:0000256" key="6">
    <source>
        <dbReference type="ARBA" id="ARBA00022592"/>
    </source>
</evidence>
<dbReference type="Gene3D" id="1.10.10.10">
    <property type="entry name" value="Winged helix-like DNA-binding domain superfamily/Winged helix DNA-binding domain"/>
    <property type="match status" value="1"/>
</dbReference>
<dbReference type="GO" id="GO:0005829">
    <property type="term" value="C:cytosol"/>
    <property type="evidence" value="ECO:0007669"/>
    <property type="project" value="TreeGrafter"/>
</dbReference>
<keyword evidence="8" id="KW-0805">Transcription regulation</keyword>
<sequence>MATINKPTILIVDDEHAIREMISMSLENDYHCLEASDAHKAEALLNQQLPDLILLDWMMPGISGIQYIKSLRRNEPTNAIPVIMLTAKTEEENMLEGLDSGADDYLSKPFSTEELKARIRALLRRTSNTRTNEVLNVANLMLDNTSHRVSSNGEIVTLGPTEYNLLAFFMRSPERVYSREQLLNGVWGESVYVEERTVDVHIRRLRKALEPSNNQNLIQTVRGAGYRLSTQ</sequence>
<evidence type="ECO:0000256" key="7">
    <source>
        <dbReference type="ARBA" id="ARBA00023012"/>
    </source>
</evidence>
<keyword evidence="9" id="KW-0238">DNA-binding</keyword>
<evidence type="ECO:0000256" key="11">
    <source>
        <dbReference type="ARBA" id="ARBA00023163"/>
    </source>
</evidence>
<dbReference type="SUPFAM" id="SSF46894">
    <property type="entry name" value="C-terminal effector domain of the bipartite response regulators"/>
    <property type="match status" value="1"/>
</dbReference>
<dbReference type="GO" id="GO:0006817">
    <property type="term" value="P:phosphate ion transport"/>
    <property type="evidence" value="ECO:0007669"/>
    <property type="project" value="UniProtKB-KW"/>
</dbReference>
<accession>A0A3B0ZUU9</accession>
<dbReference type="InterPro" id="IPR011006">
    <property type="entry name" value="CheY-like_superfamily"/>
</dbReference>
<dbReference type="GO" id="GO:0000156">
    <property type="term" value="F:phosphorelay response regulator activity"/>
    <property type="evidence" value="ECO:0007669"/>
    <property type="project" value="InterPro"/>
</dbReference>
<evidence type="ECO:0000256" key="9">
    <source>
        <dbReference type="ARBA" id="ARBA00023125"/>
    </source>
</evidence>
<dbReference type="GO" id="GO:0006355">
    <property type="term" value="P:regulation of DNA-templated transcription"/>
    <property type="evidence" value="ECO:0007669"/>
    <property type="project" value="InterPro"/>
</dbReference>
<dbReference type="PROSITE" id="PS51755">
    <property type="entry name" value="OMPR_PHOB"/>
    <property type="match status" value="1"/>
</dbReference>
<dbReference type="AlphaFoldDB" id="A0A3B0ZUU9"/>
<evidence type="ECO:0000256" key="3">
    <source>
        <dbReference type="ARBA" id="ARBA00022448"/>
    </source>
</evidence>
<dbReference type="FunFam" id="1.10.10.10:FF:000011">
    <property type="entry name" value="Phosphate regulon transcriptional regulator PhoB"/>
    <property type="match status" value="1"/>
</dbReference>
<keyword evidence="3" id="KW-0813">Transport</keyword>
<dbReference type="InterPro" id="IPR016032">
    <property type="entry name" value="Sig_transdc_resp-reg_C-effctor"/>
</dbReference>
<keyword evidence="6" id="KW-0592">Phosphate transport</keyword>
<dbReference type="NCBIfam" id="TIGR02154">
    <property type="entry name" value="PhoB"/>
    <property type="match status" value="1"/>
</dbReference>
<feature type="domain" description="OmpR/PhoB-type" evidence="14">
    <location>
        <begin position="132"/>
        <end position="230"/>
    </location>
</feature>
<proteinExistence type="predicted"/>
<dbReference type="CDD" id="cd17618">
    <property type="entry name" value="REC_OmpR_PhoB"/>
    <property type="match status" value="1"/>
</dbReference>